<evidence type="ECO:0000313" key="2">
    <source>
        <dbReference type="Proteomes" id="UP000002287"/>
    </source>
</evidence>
<protein>
    <submittedName>
        <fullName evidence="1">Uncharacterized protein</fullName>
    </submittedName>
</protein>
<accession>A4JHC1</accession>
<sequence length="171" mass="19658">MLVNLLTCHDTNIWSGEFFEVRLVNNTSNKLGNTHLLDCLFCFSADPFTSFNLFFYFLLVLVGELDGSEVVDFGISSTGELFRIIFLDFFIRVSTSNDDFSNGIHFTIQEREIFLLVSLCHLFTNNTFQIKQGFFFITSSFKIGAFALEFLKLGEFFGSQNFLGIVQKRHF</sequence>
<dbReference type="AlphaFoldDB" id="A4JHC1"/>
<evidence type="ECO:0000313" key="1">
    <source>
        <dbReference type="EMBL" id="ABO55674.1"/>
    </source>
</evidence>
<name>A4JHC1_BURVG</name>
<organism evidence="1 2">
    <name type="scientific">Burkholderia vietnamiensis (strain G4 / LMG 22486)</name>
    <name type="common">Burkholderia cepacia (strain R1808)</name>
    <dbReference type="NCBI Taxonomy" id="269482"/>
    <lineage>
        <taxon>Bacteria</taxon>
        <taxon>Pseudomonadati</taxon>
        <taxon>Pseudomonadota</taxon>
        <taxon>Betaproteobacteria</taxon>
        <taxon>Burkholderiales</taxon>
        <taxon>Burkholderiaceae</taxon>
        <taxon>Burkholderia</taxon>
        <taxon>Burkholderia cepacia complex</taxon>
    </lineage>
</organism>
<dbReference type="EMBL" id="CP000614">
    <property type="protein sequence ID" value="ABO55674.1"/>
    <property type="molecule type" value="Genomic_DNA"/>
</dbReference>
<dbReference type="KEGG" id="bvi:Bcep1808_2682"/>
<reference evidence="2" key="1">
    <citation type="submission" date="2007-03" db="EMBL/GenBank/DDBJ databases">
        <title>Complete sequence of chromosome 1 of Burkholderia vietnamiensis G4.</title>
        <authorList>
            <consortium name="US DOE Joint Genome Institute"/>
            <person name="Copeland A."/>
            <person name="Lucas S."/>
            <person name="Lapidus A."/>
            <person name="Barry K."/>
            <person name="Detter J.C."/>
            <person name="Glavina del Rio T."/>
            <person name="Hammon N."/>
            <person name="Israni S."/>
            <person name="Dalin E."/>
            <person name="Tice H."/>
            <person name="Pitluck S."/>
            <person name="Chain P."/>
            <person name="Malfatti S."/>
            <person name="Shin M."/>
            <person name="Vergez L."/>
            <person name="Schmutz J."/>
            <person name="Larimer F."/>
            <person name="Land M."/>
            <person name="Hauser L."/>
            <person name="Kyrpides N."/>
            <person name="Tiedje J."/>
            <person name="Richardson P."/>
        </authorList>
    </citation>
    <scope>NUCLEOTIDE SEQUENCE [LARGE SCALE GENOMIC DNA]</scope>
    <source>
        <strain evidence="2">G4 / LMG 22486</strain>
    </source>
</reference>
<dbReference type="HOGENOM" id="CLU_1560102_0_0_4"/>
<gene>
    <name evidence="1" type="ordered locus">Bcep1808_2682</name>
</gene>
<dbReference type="Proteomes" id="UP000002287">
    <property type="component" value="Chromosome 1"/>
</dbReference>
<proteinExistence type="predicted"/>